<feature type="binding site" evidence="4">
    <location>
        <position position="215"/>
    </location>
    <ligand>
        <name>pyruvate</name>
        <dbReference type="ChEBI" id="CHEBI:15361"/>
    </ligand>
</feature>
<dbReference type="Proteomes" id="UP000094598">
    <property type="component" value="Chromosome"/>
</dbReference>
<reference evidence="5 7" key="1">
    <citation type="submission" date="2016-08" db="EMBL/GenBank/DDBJ databases">
        <title>Moorella thermoacetica DSM 103132.</title>
        <authorList>
            <person name="Jendresen C.B."/>
            <person name="Redl S.M."/>
            <person name="Jensen T.O."/>
            <person name="Nielsen A.T."/>
        </authorList>
    </citation>
    <scope>NUCLEOTIDE SEQUENCE [LARGE SCALE GENOMIC DNA]</scope>
    <source>
        <strain evidence="5 7">DSM 103132</strain>
    </source>
</reference>
<accession>A0AAC9HJN0</accession>
<dbReference type="Pfam" id="PF00701">
    <property type="entry name" value="DHDPS"/>
    <property type="match status" value="1"/>
</dbReference>
<dbReference type="PANTHER" id="PTHR12128:SF66">
    <property type="entry name" value="4-HYDROXY-2-OXOGLUTARATE ALDOLASE, MITOCHONDRIAL"/>
    <property type="match status" value="1"/>
</dbReference>
<evidence type="ECO:0000256" key="3">
    <source>
        <dbReference type="PIRNR" id="PIRNR001365"/>
    </source>
</evidence>
<evidence type="ECO:0000313" key="7">
    <source>
        <dbReference type="Proteomes" id="UP000094598"/>
    </source>
</evidence>
<dbReference type="Proteomes" id="UP000322283">
    <property type="component" value="Unassembled WGS sequence"/>
</dbReference>
<dbReference type="PIRSF" id="PIRSF001365">
    <property type="entry name" value="DHDPS"/>
    <property type="match status" value="1"/>
</dbReference>
<dbReference type="Gene3D" id="3.20.20.70">
    <property type="entry name" value="Aldolase class I"/>
    <property type="match status" value="1"/>
</dbReference>
<dbReference type="AlphaFoldDB" id="A0AAC9HJN0"/>
<dbReference type="GO" id="GO:0005829">
    <property type="term" value="C:cytosol"/>
    <property type="evidence" value="ECO:0007669"/>
    <property type="project" value="TreeGrafter"/>
</dbReference>
<gene>
    <name evidence="5" type="primary">araD</name>
    <name evidence="5" type="ORF">Maut_02689</name>
    <name evidence="6" type="ORF">MTAT_00970</name>
</gene>
<keyword evidence="8" id="KW-1185">Reference proteome</keyword>
<reference evidence="6 8" key="2">
    <citation type="submission" date="2019-05" db="EMBL/GenBank/DDBJ databases">
        <title>Genome sequence of Moorella thermoacetica ATCC 33924.</title>
        <authorList>
            <person name="Poehlein A."/>
            <person name="Bengelsdorf F.R."/>
            <person name="Duerre P."/>
            <person name="Daniel R."/>
        </authorList>
    </citation>
    <scope>NUCLEOTIDE SEQUENCE [LARGE SCALE GENOMIC DNA]</scope>
    <source>
        <strain evidence="6 8">ATCC 33924</strain>
    </source>
</reference>
<name>A0AAC9HJN0_NEOTH</name>
<organism evidence="5 7">
    <name type="scientific">Neomoorella thermoacetica</name>
    <name type="common">Clostridium thermoaceticum</name>
    <dbReference type="NCBI Taxonomy" id="1525"/>
    <lineage>
        <taxon>Bacteria</taxon>
        <taxon>Bacillati</taxon>
        <taxon>Bacillota</taxon>
        <taxon>Clostridia</taxon>
        <taxon>Neomoorellales</taxon>
        <taxon>Neomoorellaceae</taxon>
        <taxon>Neomoorella</taxon>
    </lineage>
</organism>
<evidence type="ECO:0000313" key="6">
    <source>
        <dbReference type="EMBL" id="TYL15364.1"/>
    </source>
</evidence>
<dbReference type="PANTHER" id="PTHR12128">
    <property type="entry name" value="DIHYDRODIPICOLINATE SYNTHASE"/>
    <property type="match status" value="1"/>
</dbReference>
<dbReference type="InterPro" id="IPR013785">
    <property type="entry name" value="Aldolase_TIM"/>
</dbReference>
<evidence type="ECO:0000313" key="5">
    <source>
        <dbReference type="EMBL" id="AOQ25105.1"/>
    </source>
</evidence>
<proteinExistence type="inferred from homology"/>
<dbReference type="GO" id="GO:0008840">
    <property type="term" value="F:4-hydroxy-tetrahydrodipicolinate synthase activity"/>
    <property type="evidence" value="ECO:0007669"/>
    <property type="project" value="TreeGrafter"/>
</dbReference>
<dbReference type="CDD" id="cd00408">
    <property type="entry name" value="DHDPS-like"/>
    <property type="match status" value="1"/>
</dbReference>
<dbReference type="SMART" id="SM01130">
    <property type="entry name" value="DHDPS"/>
    <property type="match status" value="1"/>
</dbReference>
<dbReference type="SUPFAM" id="SSF51569">
    <property type="entry name" value="Aldolase"/>
    <property type="match status" value="1"/>
</dbReference>
<evidence type="ECO:0000313" key="8">
    <source>
        <dbReference type="Proteomes" id="UP000322283"/>
    </source>
</evidence>
<evidence type="ECO:0000256" key="4">
    <source>
        <dbReference type="PIRSR" id="PIRSR001365-2"/>
    </source>
</evidence>
<dbReference type="EC" id="4.2.1.43" evidence="5"/>
<dbReference type="RefSeq" id="WP_069591027.1">
    <property type="nucleotide sequence ID" value="NZ_CP017019.1"/>
</dbReference>
<keyword evidence="2 3" id="KW-0456">Lyase</keyword>
<dbReference type="EMBL" id="VCDX01000001">
    <property type="protein sequence ID" value="TYL15364.1"/>
    <property type="molecule type" value="Genomic_DNA"/>
</dbReference>
<dbReference type="InterPro" id="IPR002220">
    <property type="entry name" value="DapA-like"/>
</dbReference>
<dbReference type="EMBL" id="CP017019">
    <property type="protein sequence ID" value="AOQ25105.1"/>
    <property type="molecule type" value="Genomic_DNA"/>
</dbReference>
<comment type="similarity">
    <text evidence="1 3">Belongs to the DapA family.</text>
</comment>
<evidence type="ECO:0000256" key="1">
    <source>
        <dbReference type="ARBA" id="ARBA00007592"/>
    </source>
</evidence>
<sequence length="309" mass="34729">MDRKRGQRLEGNLPIFPIPFDNYGDVDYHSIDRLIEFLLWGRVDGITLLANASEGFALSDYEKDKISSRVLEAVNKRIPVVVTVNHYSTRIAIEKAKRAQQEGATAVMAMPPFFGTMAADPKGIYEFYNQLGESIEIPLILQDDQVLSGVQLTPEYLSKMVRDTPNLEYIKLESPQAPYKISRIKELLGDAVSIFAGMGSITFLEALERGACGTMSSAALLELGTIYSLYRQGEYNQARSLFYKVLPFIVFEIHLAPRNITKEVLWMARIIASPAVRHPGPASYDDQTRAQLKRLLQDLGLRVFNFSSN</sequence>
<dbReference type="GO" id="GO:0047449">
    <property type="term" value="F:2-dehydro-3-deoxy-L-arabinonate dehydratase activity"/>
    <property type="evidence" value="ECO:0007669"/>
    <property type="project" value="UniProtKB-EC"/>
</dbReference>
<evidence type="ECO:0000256" key="2">
    <source>
        <dbReference type="ARBA" id="ARBA00023239"/>
    </source>
</evidence>
<protein>
    <submittedName>
        <fullName evidence="5">L-2-keto-3-deoxyarabonate dehydratase</fullName>
        <ecNumber evidence="5">4.2.1.43</ecNumber>
    </submittedName>
</protein>